<dbReference type="Pfam" id="PF04527">
    <property type="entry name" value="Retinin_C"/>
    <property type="match status" value="2"/>
</dbReference>
<gene>
    <name evidence="3" type="primary">LOC108556363</name>
</gene>
<protein>
    <submittedName>
        <fullName evidence="3">Pupal cuticle protein C1B-like</fullName>
    </submittedName>
</protein>
<feature type="signal peptide" evidence="1">
    <location>
        <begin position="1"/>
        <end position="16"/>
    </location>
</feature>
<evidence type="ECO:0000256" key="1">
    <source>
        <dbReference type="SAM" id="SignalP"/>
    </source>
</evidence>
<proteinExistence type="predicted"/>
<feature type="chain" id="PRO_5045270943" evidence="1">
    <location>
        <begin position="17"/>
        <end position="171"/>
    </location>
</feature>
<keyword evidence="2" id="KW-1185">Reference proteome</keyword>
<dbReference type="GeneID" id="108556363"/>
<organism evidence="2 3">
    <name type="scientific">Nicrophorus vespilloides</name>
    <name type="common">Boreal carrion beetle</name>
    <dbReference type="NCBI Taxonomy" id="110193"/>
    <lineage>
        <taxon>Eukaryota</taxon>
        <taxon>Metazoa</taxon>
        <taxon>Ecdysozoa</taxon>
        <taxon>Arthropoda</taxon>
        <taxon>Hexapoda</taxon>
        <taxon>Insecta</taxon>
        <taxon>Pterygota</taxon>
        <taxon>Neoptera</taxon>
        <taxon>Endopterygota</taxon>
        <taxon>Coleoptera</taxon>
        <taxon>Polyphaga</taxon>
        <taxon>Staphyliniformia</taxon>
        <taxon>Silphidae</taxon>
        <taxon>Nicrophorinae</taxon>
        <taxon>Nicrophorus</taxon>
    </lineage>
</organism>
<dbReference type="PANTHER" id="PTHR34931">
    <property type="entry name" value="FI02976P-RELATED"/>
    <property type="match status" value="1"/>
</dbReference>
<accession>A0ABM1M035</accession>
<keyword evidence="1" id="KW-0732">Signal</keyword>
<dbReference type="RefSeq" id="XP_017767935.1">
    <property type="nucleotide sequence ID" value="XM_017912446.1"/>
</dbReference>
<evidence type="ECO:0000313" key="2">
    <source>
        <dbReference type="Proteomes" id="UP000695000"/>
    </source>
</evidence>
<reference evidence="3" key="1">
    <citation type="submission" date="2025-08" db="UniProtKB">
        <authorList>
            <consortium name="RefSeq"/>
        </authorList>
    </citation>
    <scope>IDENTIFICATION</scope>
    <source>
        <tissue evidence="3">Whole Larva</tissue>
    </source>
</reference>
<dbReference type="PANTHER" id="PTHR34931:SF3">
    <property type="entry name" value="FI02976P-RELATED"/>
    <property type="match status" value="1"/>
</dbReference>
<sequence length="171" mass="17513">MFKLVVLSALLAVASAGVFHGAAYSVPTAVSLQSRTDVFSKPVVAYSAAPVVSAYTAPVVKTIAAAPVAYTTPLAYNTYAAYSAPVVKTVATAPVAYTAAATIPTAVSYQSRTDVHSKPVVAAYSTPVVAAAYTAPIATAAYAAPVAYKYAASPYDYSGYGYAGKLAYSHY</sequence>
<evidence type="ECO:0000313" key="3">
    <source>
        <dbReference type="RefSeq" id="XP_017767935.1"/>
    </source>
</evidence>
<dbReference type="InterPro" id="IPR007614">
    <property type="entry name" value="Retinin_C"/>
</dbReference>
<dbReference type="Proteomes" id="UP000695000">
    <property type="component" value="Unplaced"/>
</dbReference>
<name>A0ABM1M035_NICVS</name>